<accession>A0AAN7USS8</accession>
<comment type="caution">
    <text evidence="1">The sequence shown here is derived from an EMBL/GenBank/DDBJ whole genome shotgun (WGS) entry which is preliminary data.</text>
</comment>
<dbReference type="Proteomes" id="UP001305414">
    <property type="component" value="Unassembled WGS sequence"/>
</dbReference>
<gene>
    <name evidence="1" type="ORF">RRF57_010660</name>
</gene>
<reference evidence="1 2" key="1">
    <citation type="submission" date="2023-10" db="EMBL/GenBank/DDBJ databases">
        <title>Draft genome sequence of Xylaria bambusicola isolate GMP-LS, the root and basal stem rot pathogen of sugarcane in Indonesia.</title>
        <authorList>
            <person name="Selvaraj P."/>
            <person name="Muralishankar V."/>
            <person name="Muruganantham S."/>
            <person name="Sp S."/>
            <person name="Haryani S."/>
            <person name="Lau K.J.X."/>
            <person name="Naqvi N.I."/>
        </authorList>
    </citation>
    <scope>NUCLEOTIDE SEQUENCE [LARGE SCALE GENOMIC DNA]</scope>
    <source>
        <strain evidence="1">GMP-LS</strain>
    </source>
</reference>
<dbReference type="AlphaFoldDB" id="A0AAN7USS8"/>
<evidence type="ECO:0000313" key="1">
    <source>
        <dbReference type="EMBL" id="KAK5634948.1"/>
    </source>
</evidence>
<proteinExistence type="predicted"/>
<name>A0AAN7USS8_9PEZI</name>
<keyword evidence="2" id="KW-1185">Reference proteome</keyword>
<dbReference type="EMBL" id="JAWHQM010000046">
    <property type="protein sequence ID" value="KAK5634948.1"/>
    <property type="molecule type" value="Genomic_DNA"/>
</dbReference>
<evidence type="ECO:0000313" key="2">
    <source>
        <dbReference type="Proteomes" id="UP001305414"/>
    </source>
</evidence>
<protein>
    <submittedName>
        <fullName evidence="1">Uncharacterized protein</fullName>
    </submittedName>
</protein>
<organism evidence="1 2">
    <name type="scientific">Xylaria bambusicola</name>
    <dbReference type="NCBI Taxonomy" id="326684"/>
    <lineage>
        <taxon>Eukaryota</taxon>
        <taxon>Fungi</taxon>
        <taxon>Dikarya</taxon>
        <taxon>Ascomycota</taxon>
        <taxon>Pezizomycotina</taxon>
        <taxon>Sordariomycetes</taxon>
        <taxon>Xylariomycetidae</taxon>
        <taxon>Xylariales</taxon>
        <taxon>Xylariaceae</taxon>
        <taxon>Xylaria</taxon>
    </lineage>
</organism>
<sequence length="109" mass="11926">MLELVRALGVLRLGGMEIGVEVVGSAAMGLGEAQIAYVYPLEMPQTPILGQHCSYRRVEWPLLRCSYRSAGRGRVILEIMNDTVHEILHANKTATAEPRQVHVCVAVAS</sequence>